<dbReference type="InterPro" id="IPR050767">
    <property type="entry name" value="Sel1_AlgK"/>
</dbReference>
<dbReference type="InterPro" id="IPR011990">
    <property type="entry name" value="TPR-like_helical_dom_sf"/>
</dbReference>
<evidence type="ECO:0000313" key="1">
    <source>
        <dbReference type="EMBL" id="KXU36642.1"/>
    </source>
</evidence>
<keyword evidence="2" id="KW-1185">Reference proteome</keyword>
<dbReference type="PANTHER" id="PTHR11102">
    <property type="entry name" value="SEL-1-LIKE PROTEIN"/>
    <property type="match status" value="1"/>
</dbReference>
<dbReference type="SMART" id="SM00671">
    <property type="entry name" value="SEL1"/>
    <property type="match status" value="3"/>
</dbReference>
<organism evidence="1 2">
    <name type="scientific">Cephaloticoccus primus</name>
    <dbReference type="NCBI Taxonomy" id="1548207"/>
    <lineage>
        <taxon>Bacteria</taxon>
        <taxon>Pseudomonadati</taxon>
        <taxon>Verrucomicrobiota</taxon>
        <taxon>Opitutia</taxon>
        <taxon>Opitutales</taxon>
        <taxon>Opitutaceae</taxon>
        <taxon>Cephaloticoccus</taxon>
    </lineage>
</organism>
<accession>A0A139SQ33</accession>
<dbReference type="Pfam" id="PF08238">
    <property type="entry name" value="Sel1"/>
    <property type="match status" value="3"/>
</dbReference>
<protein>
    <recommendedName>
        <fullName evidence="3">Sel1 repeat family protein</fullName>
    </recommendedName>
</protein>
<gene>
    <name evidence="1" type="ORF">AXK11_03670</name>
</gene>
<dbReference type="Proteomes" id="UP000070058">
    <property type="component" value="Unassembled WGS sequence"/>
</dbReference>
<dbReference type="EMBL" id="LSZQ01000029">
    <property type="protein sequence ID" value="KXU36642.1"/>
    <property type="molecule type" value="Genomic_DNA"/>
</dbReference>
<proteinExistence type="predicted"/>
<dbReference type="Gene3D" id="1.25.40.10">
    <property type="entry name" value="Tetratricopeptide repeat domain"/>
    <property type="match status" value="1"/>
</dbReference>
<evidence type="ECO:0008006" key="3">
    <source>
        <dbReference type="Google" id="ProtNLM"/>
    </source>
</evidence>
<dbReference type="SUPFAM" id="SSF81901">
    <property type="entry name" value="HCP-like"/>
    <property type="match status" value="1"/>
</dbReference>
<reference evidence="2" key="1">
    <citation type="submission" date="2016-02" db="EMBL/GenBank/DDBJ databases">
        <authorList>
            <person name="Sanders J.G."/>
            <person name="Lin J.Y."/>
            <person name="Wertz J.T."/>
            <person name="Russell J.A."/>
            <person name="Moreau C.S."/>
            <person name="Powell S."/>
        </authorList>
    </citation>
    <scope>NUCLEOTIDE SEQUENCE [LARGE SCALE GENOMIC DNA]</scope>
    <source>
        <strain evidence="2">CAG34</strain>
    </source>
</reference>
<evidence type="ECO:0000313" key="2">
    <source>
        <dbReference type="Proteomes" id="UP000070058"/>
    </source>
</evidence>
<name>A0A139SQ33_9BACT</name>
<dbReference type="PANTHER" id="PTHR11102:SF160">
    <property type="entry name" value="ERAD-ASSOCIATED E3 UBIQUITIN-PROTEIN LIGASE COMPONENT HRD3"/>
    <property type="match status" value="1"/>
</dbReference>
<dbReference type="InterPro" id="IPR006597">
    <property type="entry name" value="Sel1-like"/>
</dbReference>
<dbReference type="AlphaFoldDB" id="A0A139SQ33"/>
<sequence length="156" mass="17725">MLEQDPAKADNGTGKGFYRLGEFFENGLDSLKPDLREAIHWYRKAATQHNHLHAQLTLGLIYLAEVKRGVTGSASNYAEAARWLRKAADQGHPEAQVLLAVMHLEGLGVRESESEAEAWLEKANQDGLAVSKDALRERLQITPFRDWDFAQWRVWR</sequence>
<comment type="caution">
    <text evidence="1">The sequence shown here is derived from an EMBL/GenBank/DDBJ whole genome shotgun (WGS) entry which is preliminary data.</text>
</comment>